<sequence length="504" mass="57902">MASDNDDSRRNRDRLDENNPFIAFRRFADSQVSSLLNTVFTLPTTIANYRNVHVAREQCLFGRADKDKCNELHDLEEKARKLLAECREMYRAGNLEGALAKGEEMIHLNYAADMVRKQILDNGRGGSFHSVEGSFPAAQEGSNHDLVEKVANQKGQQWGWSWDWGFPRPFDAEEDASSRHDRYPRWCHQREESAFPGTQAEKRRDASEEVPWPREWPIEDKRWPSRQPSMQQFTEQIHAMFQDIIRREEAMTDHQDVVPIAARGRGGVVVKTVPLPSREDASTITEMARAAGVPRDAYEDLLRTEQGLPLIPTERLGQSDHLSPDDWVRRFSDSRDRYFTGPSLQSEYPKRISWEGEETAEEPSYEYSHDHEDQHDEPPSPRAKQGAWSKDMPETEMEAYERLLSPATGPGASNQTEERHSVLSTLTTTERTVAPDGTVTTKVVLKKRFSDGREESSETVHTQRGQEDEPQVTNRWPQKQEADVQHKVQDKPNNNKKTGWFWSS</sequence>
<dbReference type="OrthoDB" id="4586300at2759"/>
<protein>
    <submittedName>
        <fullName evidence="2">Uncharacterized protein</fullName>
    </submittedName>
</protein>
<accession>A0A6A5UVI4</accession>
<dbReference type="AlphaFoldDB" id="A0A6A5UVI4"/>
<dbReference type="EMBL" id="ML976717">
    <property type="protein sequence ID" value="KAF1968724.1"/>
    <property type="molecule type" value="Genomic_DNA"/>
</dbReference>
<feature type="compositionally biased region" description="Basic and acidic residues" evidence="1">
    <location>
        <begin position="448"/>
        <end position="458"/>
    </location>
</feature>
<name>A0A6A5UVI4_9PLEO</name>
<feature type="compositionally biased region" description="Polar residues" evidence="1">
    <location>
        <begin position="491"/>
        <end position="504"/>
    </location>
</feature>
<reference evidence="2" key="1">
    <citation type="journal article" date="2020" name="Stud. Mycol.">
        <title>101 Dothideomycetes genomes: a test case for predicting lifestyles and emergence of pathogens.</title>
        <authorList>
            <person name="Haridas S."/>
            <person name="Albert R."/>
            <person name="Binder M."/>
            <person name="Bloem J."/>
            <person name="Labutti K."/>
            <person name="Salamov A."/>
            <person name="Andreopoulos B."/>
            <person name="Baker S."/>
            <person name="Barry K."/>
            <person name="Bills G."/>
            <person name="Bluhm B."/>
            <person name="Cannon C."/>
            <person name="Castanera R."/>
            <person name="Culley D."/>
            <person name="Daum C."/>
            <person name="Ezra D."/>
            <person name="Gonzalez J."/>
            <person name="Henrissat B."/>
            <person name="Kuo A."/>
            <person name="Liang C."/>
            <person name="Lipzen A."/>
            <person name="Lutzoni F."/>
            <person name="Magnuson J."/>
            <person name="Mondo S."/>
            <person name="Nolan M."/>
            <person name="Ohm R."/>
            <person name="Pangilinan J."/>
            <person name="Park H.-J."/>
            <person name="Ramirez L."/>
            <person name="Alfaro M."/>
            <person name="Sun H."/>
            <person name="Tritt A."/>
            <person name="Yoshinaga Y."/>
            <person name="Zwiers L.-H."/>
            <person name="Turgeon B."/>
            <person name="Goodwin S."/>
            <person name="Spatafora J."/>
            <person name="Crous P."/>
            <person name="Grigoriev I."/>
        </authorList>
    </citation>
    <scope>NUCLEOTIDE SEQUENCE</scope>
    <source>
        <strain evidence="2">CBS 107.79</strain>
    </source>
</reference>
<gene>
    <name evidence="2" type="ORF">BU23DRAFT_558270</name>
</gene>
<keyword evidence="3" id="KW-1185">Reference proteome</keyword>
<feature type="compositionally biased region" description="Basic and acidic residues" evidence="1">
    <location>
        <begin position="478"/>
        <end position="490"/>
    </location>
</feature>
<organism evidence="2 3">
    <name type="scientific">Bimuria novae-zelandiae CBS 107.79</name>
    <dbReference type="NCBI Taxonomy" id="1447943"/>
    <lineage>
        <taxon>Eukaryota</taxon>
        <taxon>Fungi</taxon>
        <taxon>Dikarya</taxon>
        <taxon>Ascomycota</taxon>
        <taxon>Pezizomycotina</taxon>
        <taxon>Dothideomycetes</taxon>
        <taxon>Pleosporomycetidae</taxon>
        <taxon>Pleosporales</taxon>
        <taxon>Massarineae</taxon>
        <taxon>Didymosphaeriaceae</taxon>
        <taxon>Bimuria</taxon>
    </lineage>
</organism>
<feature type="region of interest" description="Disordered" evidence="1">
    <location>
        <begin position="191"/>
        <end position="211"/>
    </location>
</feature>
<evidence type="ECO:0000256" key="1">
    <source>
        <dbReference type="SAM" id="MobiDB-lite"/>
    </source>
</evidence>
<evidence type="ECO:0000313" key="2">
    <source>
        <dbReference type="EMBL" id="KAF1968724.1"/>
    </source>
</evidence>
<dbReference type="Proteomes" id="UP000800036">
    <property type="component" value="Unassembled WGS sequence"/>
</dbReference>
<feature type="region of interest" description="Disordered" evidence="1">
    <location>
        <begin position="444"/>
        <end position="504"/>
    </location>
</feature>
<feature type="region of interest" description="Disordered" evidence="1">
    <location>
        <begin position="349"/>
        <end position="425"/>
    </location>
</feature>
<feature type="compositionally biased region" description="Acidic residues" evidence="1">
    <location>
        <begin position="355"/>
        <end position="364"/>
    </location>
</feature>
<proteinExistence type="predicted"/>
<evidence type="ECO:0000313" key="3">
    <source>
        <dbReference type="Proteomes" id="UP000800036"/>
    </source>
</evidence>
<feature type="compositionally biased region" description="Basic and acidic residues" evidence="1">
    <location>
        <begin position="367"/>
        <end position="379"/>
    </location>
</feature>